<evidence type="ECO:0000313" key="5">
    <source>
        <dbReference type="EMBL" id="ATY59340.1"/>
    </source>
</evidence>
<keyword evidence="1" id="KW-0800">Toxin</keyword>
<dbReference type="AlphaFoldDB" id="A0A2H4S8B2"/>
<dbReference type="SUPFAM" id="SSF56399">
    <property type="entry name" value="ADP-ribosylation"/>
    <property type="match status" value="1"/>
</dbReference>
<keyword evidence="2" id="KW-0732">Signal</keyword>
<evidence type="ECO:0000313" key="6">
    <source>
        <dbReference type="Proteomes" id="UP000323067"/>
    </source>
</evidence>
<keyword evidence="4" id="KW-1015">Disulfide bond</keyword>
<dbReference type="Gene3D" id="3.90.210.10">
    <property type="entry name" value="Heat-Labile Enterotoxin, subunit A"/>
    <property type="match status" value="1"/>
</dbReference>
<proteinExistence type="predicted"/>
<evidence type="ECO:0000256" key="3">
    <source>
        <dbReference type="ARBA" id="ARBA00023026"/>
    </source>
</evidence>
<dbReference type="GO" id="GO:0090729">
    <property type="term" value="F:toxin activity"/>
    <property type="evidence" value="ECO:0007669"/>
    <property type="project" value="UniProtKB-KW"/>
</dbReference>
<evidence type="ECO:0000256" key="1">
    <source>
        <dbReference type="ARBA" id="ARBA00022656"/>
    </source>
</evidence>
<gene>
    <name evidence="5" type="ORF">A9K55_002793</name>
</gene>
<protein>
    <submittedName>
        <fullName evidence="5">Heat-labile A chain</fullName>
    </submittedName>
</protein>
<evidence type="ECO:0000256" key="4">
    <source>
        <dbReference type="ARBA" id="ARBA00023157"/>
    </source>
</evidence>
<name>A0A2H4S8B2_CORMI</name>
<keyword evidence="3" id="KW-0843">Virulence</keyword>
<dbReference type="Proteomes" id="UP000323067">
    <property type="component" value="Chromosome iv"/>
</dbReference>
<dbReference type="EMBL" id="CP023322">
    <property type="protein sequence ID" value="ATY59340.1"/>
    <property type="molecule type" value="Genomic_DNA"/>
</dbReference>
<dbReference type="VEuPathDB" id="FungiDB:A9K55_002793"/>
<reference evidence="5 6" key="1">
    <citation type="journal article" date="2017" name="BMC Genomics">
        <title>Chromosome level assembly and secondary metabolite potential of the parasitic fungus Cordyceps militaris.</title>
        <authorList>
            <person name="Kramer G.J."/>
            <person name="Nodwell J.R."/>
        </authorList>
    </citation>
    <scope>NUCLEOTIDE SEQUENCE [LARGE SCALE GENOMIC DNA]</scope>
    <source>
        <strain evidence="5 6">ATCC 34164</strain>
    </source>
</reference>
<dbReference type="OrthoDB" id="4865886at2759"/>
<accession>A0A2H4S8B2</accession>
<sequence length="243" mass="27166">MALDHGDACIRRRFSPLPTVLYRGSGNSPESVKELGGFIPRDWEGGGEAITNATFGLRSHHIGENRTLYTSTMRDIVMGATFALQKNVHGWVYQIHPTPNMIDLNESGFEIRFKREEEFSALGGILYNQIQAWAELAGDEANLAKFNEKTLEGYAIEFMEKNGGPVGWDGKFPLSALKADAPAEPTTPKEREDKLCSNSPDDFRMIKAECCTQVAQCVFEESGKANFDWSFITACMDIKWRIV</sequence>
<organism evidence="5 6">
    <name type="scientific">Cordyceps militaris</name>
    <name type="common">Caterpillar fungus</name>
    <name type="synonym">Clavaria militaris</name>
    <dbReference type="NCBI Taxonomy" id="73501"/>
    <lineage>
        <taxon>Eukaryota</taxon>
        <taxon>Fungi</taxon>
        <taxon>Dikarya</taxon>
        <taxon>Ascomycota</taxon>
        <taxon>Pezizomycotina</taxon>
        <taxon>Sordariomycetes</taxon>
        <taxon>Hypocreomycetidae</taxon>
        <taxon>Hypocreales</taxon>
        <taxon>Cordycipitaceae</taxon>
        <taxon>Cordyceps</taxon>
    </lineage>
</organism>
<dbReference type="Pfam" id="PF01375">
    <property type="entry name" value="Enterotoxin_a"/>
    <property type="match status" value="1"/>
</dbReference>
<dbReference type="InterPro" id="IPR001144">
    <property type="entry name" value="Enterotoxin_A"/>
</dbReference>
<dbReference type="VEuPathDB" id="FungiDB:CCM_05431"/>
<evidence type="ECO:0000256" key="2">
    <source>
        <dbReference type="ARBA" id="ARBA00022729"/>
    </source>
</evidence>